<dbReference type="InterPro" id="IPR009057">
    <property type="entry name" value="Homeodomain-like_sf"/>
</dbReference>
<dbReference type="PROSITE" id="PS01124">
    <property type="entry name" value="HTH_ARAC_FAMILY_2"/>
    <property type="match status" value="1"/>
</dbReference>
<evidence type="ECO:0000256" key="1">
    <source>
        <dbReference type="ARBA" id="ARBA00023015"/>
    </source>
</evidence>
<feature type="domain" description="HTH araC/xylS-type" evidence="3">
    <location>
        <begin position="237"/>
        <end position="335"/>
    </location>
</feature>
<proteinExistence type="predicted"/>
<dbReference type="Gene3D" id="1.10.10.60">
    <property type="entry name" value="Homeodomain-like"/>
    <property type="match status" value="2"/>
</dbReference>
<comment type="caution">
    <text evidence="4">The sequence shown here is derived from an EMBL/GenBank/DDBJ whole genome shotgun (WGS) entry which is preliminary data.</text>
</comment>
<keyword evidence="5" id="KW-1185">Reference proteome</keyword>
<dbReference type="Proteomes" id="UP001500459">
    <property type="component" value="Unassembled WGS sequence"/>
</dbReference>
<dbReference type="InterPro" id="IPR018060">
    <property type="entry name" value="HTH_AraC"/>
</dbReference>
<sequence>MIAIEVNSLPIKEVMSDISKAFDTTYNESCGEYFLNLPSHIGTGNIKGINFDSGMGIIQYDCIFSQDVEFQFTVNEIHPLKFLYCLEGSLHHHFENYEEVHEITQYQEAVVASDLFNGHILRFRANVHTVINSLEITREKFQSKIQCELITMDENLQQLFNDIKAENTFYHDGFYSLKLADLFREMQAFNGKDFVKKLFLEGKAYQMLTEQILQYEDDLVEISKRNILRRTEIKQIEQATELIKSSISELDNISNIATAVGLNANKLQEGFHSLYGFSVNQYIQRVRLDLIKDLVLNTEYSMSEIVDLAGISSKSYLSKIFREEYGTAPSEYRKHFVDSLLKKRDDKSKN</sequence>
<reference evidence="5" key="1">
    <citation type="journal article" date="2019" name="Int. J. Syst. Evol. Microbiol.">
        <title>The Global Catalogue of Microorganisms (GCM) 10K type strain sequencing project: providing services to taxonomists for standard genome sequencing and annotation.</title>
        <authorList>
            <consortium name="The Broad Institute Genomics Platform"/>
            <consortium name="The Broad Institute Genome Sequencing Center for Infectious Disease"/>
            <person name="Wu L."/>
            <person name="Ma J."/>
        </authorList>
    </citation>
    <scope>NUCLEOTIDE SEQUENCE [LARGE SCALE GENOMIC DNA]</scope>
    <source>
        <strain evidence="5">JCM 17106</strain>
    </source>
</reference>
<dbReference type="PANTHER" id="PTHR47893:SF1">
    <property type="entry name" value="REGULATORY PROTEIN PCHR"/>
    <property type="match status" value="1"/>
</dbReference>
<dbReference type="EMBL" id="BAABCW010000018">
    <property type="protein sequence ID" value="GAA3517888.1"/>
    <property type="molecule type" value="Genomic_DNA"/>
</dbReference>
<evidence type="ECO:0000313" key="4">
    <source>
        <dbReference type="EMBL" id="GAA3517888.1"/>
    </source>
</evidence>
<name>A0ABP6UT20_9FLAO</name>
<dbReference type="PANTHER" id="PTHR47893">
    <property type="entry name" value="REGULATORY PROTEIN PCHR"/>
    <property type="match status" value="1"/>
</dbReference>
<dbReference type="RefSeq" id="WP_344929665.1">
    <property type="nucleotide sequence ID" value="NZ_BAABCW010000018.1"/>
</dbReference>
<keyword evidence="2" id="KW-0804">Transcription</keyword>
<gene>
    <name evidence="4" type="ORF">GCM10022393_35050</name>
</gene>
<dbReference type="SUPFAM" id="SSF46689">
    <property type="entry name" value="Homeodomain-like"/>
    <property type="match status" value="1"/>
</dbReference>
<evidence type="ECO:0000256" key="2">
    <source>
        <dbReference type="ARBA" id="ARBA00023163"/>
    </source>
</evidence>
<keyword evidence="1" id="KW-0805">Transcription regulation</keyword>
<organism evidence="4 5">
    <name type="scientific">Aquimarina addita</name>
    <dbReference type="NCBI Taxonomy" id="870485"/>
    <lineage>
        <taxon>Bacteria</taxon>
        <taxon>Pseudomonadati</taxon>
        <taxon>Bacteroidota</taxon>
        <taxon>Flavobacteriia</taxon>
        <taxon>Flavobacteriales</taxon>
        <taxon>Flavobacteriaceae</taxon>
        <taxon>Aquimarina</taxon>
    </lineage>
</organism>
<dbReference type="InterPro" id="IPR053142">
    <property type="entry name" value="PchR_regulatory_protein"/>
</dbReference>
<accession>A0ABP6UT20</accession>
<dbReference type="Pfam" id="PF12833">
    <property type="entry name" value="HTH_18"/>
    <property type="match status" value="1"/>
</dbReference>
<protein>
    <recommendedName>
        <fullName evidence="3">HTH araC/xylS-type domain-containing protein</fullName>
    </recommendedName>
</protein>
<evidence type="ECO:0000259" key="3">
    <source>
        <dbReference type="PROSITE" id="PS01124"/>
    </source>
</evidence>
<dbReference type="SMART" id="SM00342">
    <property type="entry name" value="HTH_ARAC"/>
    <property type="match status" value="1"/>
</dbReference>
<evidence type="ECO:0000313" key="5">
    <source>
        <dbReference type="Proteomes" id="UP001500459"/>
    </source>
</evidence>